<feature type="binding site" evidence="4">
    <location>
        <position position="35"/>
    </location>
    <ligand>
        <name>Zn(2+)</name>
        <dbReference type="ChEBI" id="CHEBI:29105"/>
    </ligand>
</feature>
<organism evidence="5 6">
    <name type="scientific">Methanobrevibacter arboriphilus JCM 13429 = DSM 1125</name>
    <dbReference type="NCBI Taxonomy" id="1300164"/>
    <lineage>
        <taxon>Archaea</taxon>
        <taxon>Methanobacteriati</taxon>
        <taxon>Methanobacteriota</taxon>
        <taxon>Methanomada group</taxon>
        <taxon>Methanobacteria</taxon>
        <taxon>Methanobacteriales</taxon>
        <taxon>Methanobacteriaceae</taxon>
        <taxon>Methanobrevibacter</taxon>
    </lineage>
</organism>
<dbReference type="PANTHER" id="PTHR43175">
    <property type="entry name" value="CARBONIC ANHYDRASE"/>
    <property type="match status" value="1"/>
</dbReference>
<evidence type="ECO:0000256" key="3">
    <source>
        <dbReference type="ARBA" id="ARBA00022833"/>
    </source>
</evidence>
<sequence>MLLNEIVEYNKEFVDEFEGSKLSHIPQKKLAIVACMDTRLTDGFLEKAMGISRGDAKIIKNAGNNVLDRDVIRSIAAAIFALGSKEVILVGHYDCGMSNVDGEKLKSIMLERGIYPEEIAKIDIEDWIGSIDSEESNVINGVNKIKSSPLIPDDVPVHGLIMDPITGKVDILVNGY</sequence>
<comment type="caution">
    <text evidence="5">The sequence shown here is derived from an EMBL/GenBank/DDBJ whole genome shotgun (WGS) entry which is preliminary data.</text>
</comment>
<accession>A0A1V6N537</accession>
<dbReference type="RefSeq" id="WP_080459400.1">
    <property type="nucleotide sequence ID" value="NZ_JXMW01000001.1"/>
</dbReference>
<comment type="cofactor">
    <cofactor evidence="4">
        <name>Zn(2+)</name>
        <dbReference type="ChEBI" id="CHEBI:29105"/>
    </cofactor>
    <text evidence="4">Binds 1 zinc ion per subunit.</text>
</comment>
<gene>
    <name evidence="5" type="primary">cab</name>
    <name evidence="5" type="ORF">MBBAR_1c01720</name>
</gene>
<dbReference type="GO" id="GO:0008270">
    <property type="term" value="F:zinc ion binding"/>
    <property type="evidence" value="ECO:0007669"/>
    <property type="project" value="InterPro"/>
</dbReference>
<name>A0A1V6N537_METAZ</name>
<dbReference type="Pfam" id="PF00484">
    <property type="entry name" value="Pro_CA"/>
    <property type="match status" value="1"/>
</dbReference>
<feature type="binding site" evidence="4">
    <location>
        <position position="95"/>
    </location>
    <ligand>
        <name>Zn(2+)</name>
        <dbReference type="ChEBI" id="CHEBI:29105"/>
    </ligand>
</feature>
<evidence type="ECO:0000313" key="5">
    <source>
        <dbReference type="EMBL" id="OQD59775.1"/>
    </source>
</evidence>
<keyword evidence="6" id="KW-1185">Reference proteome</keyword>
<dbReference type="InterPro" id="IPR036874">
    <property type="entry name" value="Carbonic_anhydrase_sf"/>
</dbReference>
<evidence type="ECO:0000256" key="1">
    <source>
        <dbReference type="ARBA" id="ARBA00006217"/>
    </source>
</evidence>
<protein>
    <submittedName>
        <fullName evidence="5">Carbonic anhydrase</fullName>
        <ecNumber evidence="5">4.2.1.1</ecNumber>
    </submittedName>
</protein>
<dbReference type="SMART" id="SM00947">
    <property type="entry name" value="Pro_CA"/>
    <property type="match status" value="1"/>
</dbReference>
<comment type="similarity">
    <text evidence="1">Belongs to the beta-class carbonic anhydrase family.</text>
</comment>
<dbReference type="PANTHER" id="PTHR43175:SF3">
    <property type="entry name" value="CARBON DISULFIDE HYDROLASE"/>
    <property type="match status" value="1"/>
</dbReference>
<dbReference type="OrthoDB" id="24878at2157"/>
<evidence type="ECO:0000313" key="6">
    <source>
        <dbReference type="Proteomes" id="UP000191661"/>
    </source>
</evidence>
<dbReference type="AlphaFoldDB" id="A0A1V6N537"/>
<dbReference type="CDD" id="cd03379">
    <property type="entry name" value="beta_CA_cladeD"/>
    <property type="match status" value="1"/>
</dbReference>
<proteinExistence type="inferred from homology"/>
<keyword evidence="3 4" id="KW-0862">Zinc</keyword>
<dbReference type="InterPro" id="IPR001765">
    <property type="entry name" value="Carbonic_anhydrase"/>
</dbReference>
<keyword evidence="5" id="KW-0456">Lyase</keyword>
<dbReference type="EMBL" id="JXMW01000001">
    <property type="protein sequence ID" value="OQD59775.1"/>
    <property type="molecule type" value="Genomic_DNA"/>
</dbReference>
<keyword evidence="2 4" id="KW-0479">Metal-binding</keyword>
<dbReference type="SUPFAM" id="SSF53056">
    <property type="entry name" value="beta-carbonic anhydrase, cab"/>
    <property type="match status" value="1"/>
</dbReference>
<dbReference type="Gene3D" id="3.40.1050.10">
    <property type="entry name" value="Carbonic anhydrase"/>
    <property type="match status" value="1"/>
</dbReference>
<dbReference type="GO" id="GO:0004089">
    <property type="term" value="F:carbonate dehydratase activity"/>
    <property type="evidence" value="ECO:0007669"/>
    <property type="project" value="UniProtKB-EC"/>
</dbReference>
<evidence type="ECO:0000256" key="4">
    <source>
        <dbReference type="PIRSR" id="PIRSR601765-2"/>
    </source>
</evidence>
<feature type="binding site" evidence="4">
    <location>
        <position position="92"/>
    </location>
    <ligand>
        <name>Zn(2+)</name>
        <dbReference type="ChEBI" id="CHEBI:29105"/>
    </ligand>
</feature>
<reference evidence="5 6" key="1">
    <citation type="submission" date="2014-12" db="EMBL/GenBank/DDBJ databases">
        <title>Genome sequence of Methanobrevibacter arboriphilicus DH1, DSM1125.</title>
        <authorList>
            <person name="Poehlein A."/>
            <person name="Thauer R.K."/>
            <person name="Seedorf H."/>
            <person name="Daniel R."/>
        </authorList>
    </citation>
    <scope>NUCLEOTIDE SEQUENCE [LARGE SCALE GENOMIC DNA]</scope>
    <source>
        <strain evidence="5 6">DH1</strain>
    </source>
</reference>
<dbReference type="Proteomes" id="UP000191661">
    <property type="component" value="Unassembled WGS sequence"/>
</dbReference>
<dbReference type="EC" id="4.2.1.1" evidence="5"/>
<evidence type="ECO:0000256" key="2">
    <source>
        <dbReference type="ARBA" id="ARBA00022723"/>
    </source>
</evidence>